<gene>
    <name evidence="1" type="ORF">RY831_14585</name>
</gene>
<reference evidence="1 2" key="1">
    <citation type="submission" date="2023-10" db="EMBL/GenBank/DDBJ databases">
        <title>Noviherbaspirillum sp. CPCC 100848 genome assembly.</title>
        <authorList>
            <person name="Li X.Y."/>
            <person name="Fang X.M."/>
        </authorList>
    </citation>
    <scope>NUCLEOTIDE SEQUENCE [LARGE SCALE GENOMIC DNA]</scope>
    <source>
        <strain evidence="1 2">CPCC 100848</strain>
    </source>
</reference>
<name>A0ABU6J9U7_9BURK</name>
<comment type="caution">
    <text evidence="1">The sequence shown here is derived from an EMBL/GenBank/DDBJ whole genome shotgun (WGS) entry which is preliminary data.</text>
</comment>
<dbReference type="Proteomes" id="UP001352263">
    <property type="component" value="Unassembled WGS sequence"/>
</dbReference>
<dbReference type="RefSeq" id="WP_326507103.1">
    <property type="nucleotide sequence ID" value="NZ_JAWIIV010000011.1"/>
</dbReference>
<evidence type="ECO:0000313" key="1">
    <source>
        <dbReference type="EMBL" id="MEC4720386.1"/>
    </source>
</evidence>
<proteinExistence type="predicted"/>
<keyword evidence="2" id="KW-1185">Reference proteome</keyword>
<organism evidence="1 2">
    <name type="scientific">Noviherbaspirillum album</name>
    <dbReference type="NCBI Taxonomy" id="3080276"/>
    <lineage>
        <taxon>Bacteria</taxon>
        <taxon>Pseudomonadati</taxon>
        <taxon>Pseudomonadota</taxon>
        <taxon>Betaproteobacteria</taxon>
        <taxon>Burkholderiales</taxon>
        <taxon>Oxalobacteraceae</taxon>
        <taxon>Noviherbaspirillum</taxon>
    </lineage>
</organism>
<sequence length="94" mass="10268">MKAVLGAENNKQTPGAIAMGLDFLQCVAVGGCVTTRTGAPRHQKVKAALTDFESERLEILLCAIHQSAEKAKSIEEFRAMLPDYEKIVDQVLHD</sequence>
<evidence type="ECO:0000313" key="2">
    <source>
        <dbReference type="Proteomes" id="UP001352263"/>
    </source>
</evidence>
<accession>A0ABU6J9U7</accession>
<protein>
    <submittedName>
        <fullName evidence="1">Uncharacterized protein</fullName>
    </submittedName>
</protein>
<dbReference type="EMBL" id="JAWIIV010000011">
    <property type="protein sequence ID" value="MEC4720386.1"/>
    <property type="molecule type" value="Genomic_DNA"/>
</dbReference>